<dbReference type="InterPro" id="IPR056617">
    <property type="entry name" value="MAP1B/S_N"/>
</dbReference>
<feature type="compositionally biased region" description="Low complexity" evidence="1">
    <location>
        <begin position="2246"/>
        <end position="2261"/>
    </location>
</feature>
<feature type="region of interest" description="Disordered" evidence="1">
    <location>
        <begin position="1332"/>
        <end position="1373"/>
    </location>
</feature>
<dbReference type="Proteomes" id="UP000544127">
    <property type="component" value="Unassembled WGS sequence"/>
</dbReference>
<feature type="domain" description="Microtubule-associated protein 1A/B/S-like MBL-like" evidence="3">
    <location>
        <begin position="147"/>
        <end position="430"/>
    </location>
</feature>
<dbReference type="PANTHER" id="PTHR13843:SF5">
    <property type="entry name" value="MICROTUBULE-ASSOCIATED PROTEIN 1B"/>
    <property type="match status" value="1"/>
</dbReference>
<feature type="compositionally biased region" description="Basic and acidic residues" evidence="1">
    <location>
        <begin position="1747"/>
        <end position="1775"/>
    </location>
</feature>
<feature type="compositionally biased region" description="Low complexity" evidence="1">
    <location>
        <begin position="1980"/>
        <end position="1996"/>
    </location>
</feature>
<feature type="domain" description="Microtubule-associated protein 1B/S N-terminal" evidence="2">
    <location>
        <begin position="2"/>
        <end position="142"/>
    </location>
</feature>
<evidence type="ECO:0000259" key="2">
    <source>
        <dbReference type="Pfam" id="PF23415"/>
    </source>
</evidence>
<feature type="non-terminal residue" evidence="4">
    <location>
        <position position="1"/>
    </location>
</feature>
<feature type="region of interest" description="Disordered" evidence="1">
    <location>
        <begin position="1146"/>
        <end position="1319"/>
    </location>
</feature>
<keyword evidence="5" id="KW-1185">Reference proteome</keyword>
<feature type="compositionally biased region" description="Basic and acidic residues" evidence="1">
    <location>
        <begin position="1104"/>
        <end position="1113"/>
    </location>
</feature>
<comment type="caution">
    <text evidence="4">The sequence shown here is derived from an EMBL/GenBank/DDBJ whole genome shotgun (WGS) entry which is preliminary data.</text>
</comment>
<evidence type="ECO:0000256" key="1">
    <source>
        <dbReference type="SAM" id="MobiDB-lite"/>
    </source>
</evidence>
<dbReference type="PANTHER" id="PTHR13843">
    <property type="entry name" value="MICROTUBULE-ASSOCIATED PROTEIN"/>
    <property type="match status" value="1"/>
</dbReference>
<feature type="non-terminal residue" evidence="4">
    <location>
        <position position="2392"/>
    </location>
</feature>
<proteinExistence type="predicted"/>
<sequence>LEGQKILHHRSDVLETVVLINPSDEAVSTEVRLMITDAARHKLLVLTGQCFENTGELILQSGSFSFQNFIEIFTDQEIGELLSTTHPANKASLTLFCPEEGDWKNSNLDRHNLQDFINIKLNSASILPEMEGLSEFTEYLSESVEVPSPFDILEPPTSGGFLKLSKPCCYIFPGGRGDSALFAVNGFNMLINGGSERKSCFWKLIRHLDRVDSILLTHIGDDNLPGINSMLQRKIAELEEEQSQGSTTNSDWMKNLISPDLGVVFLNVPENLKNLDPNFRVKRSVEEACFTLQYLNKLSMKPEPLYRNTGNTIDPIILFQKMGVGKLEMYVLNPVKNSKEMQYFMQQWSGTNKDKAEFLLPNGQEIDIPLSYFTSVSSLIVWHPANPTEKIIRVLFPGNSTQYNILEGLEKLKHLDFLKQPMVTQKDLTGNIASPVVKQAKLKQRTDSKESLKPAAKTPPSKPVRKESKEETLEPVKPSLAPEKPQKLESKEKVPVKKEKLPKETKPLVVEKGITIKEEQLVKSDTPEKQTTDVKPKVSKDKPVKKEVKTKPDEKKEEKEKPKKEVSKKEEKTPIKKEEKPKKEELKKEVKKEVKKEEKKETKKEIKTESPPKEAKKEAKKEEKKEIKKEEKEAKKDIKKLPKETKKTATPSSETKKTAAKPKLQKKEEPTKKEPAGKPKEKGKVKTVKKEIKVSGTQAALAAAAVAATTVAAVAAAEITASGKELEVERSLMSSPEDLTKDFEELKAEEVETIEETKLQVVLIEDELKLTGTGQKEASEVQKEKLDHEGPAESSDEGITTTEAEGECEQTPEELEPVEKHRVDDNEKFEDEGTGLEESSEAGDYEEKAETEEAEERGEDQGKTPMDTTKLYVEERRKFVESSEEIVVEEDDNMKDEKYTEKEDYETSDVRAEEDREEAIEKAEMEETEEDEEDKAGDTRDEDETEKIEAEEDYVMAVVDKATESGEVEDKYGLLIITPKKHTEPPSPAAEPASSIHDETLPGGSESEATVSDEENREDQPEEFTATSGYTQSTIEISSEPTPMDEMSTPRDVMSDETNNEESDSPSQEYVNITKYETSLYSQEFGRPKLSPLPDTFNGLSEGSKTEATEGKEYNASASTISPPSSLEEDKFCKSAFQDVYRQKETEIQGTAKLEIKEPYQEDVGGKHSAAKSPADSLSPPSPVAKTPLSERSVNFSLTPNEIKTSSEPAPNATLPDVHQGVAEEHCASPEDKTLEVASPSQSAAGSAGHTPYYQSPTDEKSSQLPSETSEKSTEAPVSFEFSEDRDESAKHRISPMDEPVPDSESPIEKVLSPLRSPPLIGSESAYSAFLSADLRSPTRDYRSPSEGKPEKEKSPVQMSPTSEANSVDLFQEKRDEKSMDFMVIKESFSLEKKMEDTEPSSSQSSLVLDERKLTGDLSPTQIDISQFGSLKEDTKMSISEGTVSDKSATPVDEIVAEDTYSHIEGVASVSTASVATSSFPEPTTDDVSPSLHAEVGSPHSTEVDDSLSVSVVQTPTTFQETEMSPSKEECPRPMSISPPDFSPKTAKSRTPVHDHRSPEQSTMSVEFGQESPEQSLAMDFSRQSPEYPPVGTSMHHISENGPTEVDYSPSDIQEPNFAQKISPMEQSSYSQEKDISEIISVSQIEASSSTSSAHTPSQVTSPLPEETFSGALPPRDMPLHSSFTSEKVQSLGEKLSPKSDLSPLTPRESSPLYSPSLPGSPPAITEAESATHTPSLSLQMSSVKEFGYKEPLTKHSPELSPEKEDSEKSSRSPEELSYSYEATGKNTRSPEGISYSYQAAGKSTRSPQAMDYSYETAGKTTRSPEATDYSYDILAKNMRSSEATDYSYDMMGQTRKTSRSPGATDYSYEMTGKTIRSPEDTDYSYETTSKITKSPEETDYSYEGTEQVNRSPDTMDYSYETRGKTSKSPEGISSCYETIGRTTRSPETLAYSYEITRKSSSSPEATDFSFETARIATRSPEASSYSYETSSEFTPAKSLAESRQDVDLCLVSSCEYKHPKTELSPSFINPNPLEWFASEEPSQDQEKPLTQSGGAQPPSGGKQQGRQCDETPPTSVSESAPSQTDSDVPPETEECPSITADANIDSEDESETIPTDKTITYKHIDPPPVPMQDRSPSPRHPDVSMVDPEALPVDQNLGKPLKKDLKEKTKTKKQGTKTKSSSPAKKSDGKSKQVASPKPAIKESLDKISKTASPKKKESVEKATKNISTPEVKTRVEEKDKDTKNAANTTTSKSAKTASTGPGNTKVAKSTAVPPGPPVYLDLVYIPNHSNSKNVDVEFFKRVRSSYYVVSGNDSAAEEPSRAVLDSLLEGKAQWETNMQVTLIPTHDSEVMREWYQETHEKQQDLNIMVLASSSTVVMQDESFPACKIEL</sequence>
<dbReference type="InterPro" id="IPR057480">
    <property type="entry name" value="MAP1A/B/S-like_MBL"/>
</dbReference>
<dbReference type="EMBL" id="VZRI01012461">
    <property type="protein sequence ID" value="NWV00186.1"/>
    <property type="molecule type" value="Genomic_DNA"/>
</dbReference>
<feature type="compositionally biased region" description="Basic and acidic residues" evidence="1">
    <location>
        <begin position="464"/>
        <end position="474"/>
    </location>
</feature>
<feature type="compositionally biased region" description="Basic and acidic residues" evidence="1">
    <location>
        <begin position="665"/>
        <end position="686"/>
    </location>
</feature>
<dbReference type="InterPro" id="IPR026074">
    <property type="entry name" value="MAP1"/>
</dbReference>
<feature type="compositionally biased region" description="Acidic residues" evidence="1">
    <location>
        <begin position="926"/>
        <end position="954"/>
    </location>
</feature>
<feature type="region of interest" description="Disordered" evidence="1">
    <location>
        <begin position="2020"/>
        <end position="2273"/>
    </location>
</feature>
<dbReference type="GO" id="GO:0007409">
    <property type="term" value="P:axonogenesis"/>
    <property type="evidence" value="ECO:0007669"/>
    <property type="project" value="TreeGrafter"/>
</dbReference>
<feature type="compositionally biased region" description="Basic and acidic residues" evidence="1">
    <location>
        <begin position="2201"/>
        <end position="2225"/>
    </location>
</feature>
<feature type="region of interest" description="Disordered" evidence="1">
    <location>
        <begin position="978"/>
        <end position="1070"/>
    </location>
</feature>
<feature type="compositionally biased region" description="Basic and acidic residues" evidence="1">
    <location>
        <begin position="872"/>
        <end position="881"/>
    </location>
</feature>
<dbReference type="Pfam" id="PF23415">
    <property type="entry name" value="MAPB1_N"/>
    <property type="match status" value="1"/>
</dbReference>
<feature type="compositionally biased region" description="Basic and acidic residues" evidence="1">
    <location>
        <begin position="484"/>
        <end position="506"/>
    </location>
</feature>
<feature type="compositionally biased region" description="Acidic residues" evidence="1">
    <location>
        <begin position="804"/>
        <end position="816"/>
    </location>
</feature>
<dbReference type="GO" id="GO:0045202">
    <property type="term" value="C:synapse"/>
    <property type="evidence" value="ECO:0007669"/>
    <property type="project" value="TreeGrafter"/>
</dbReference>
<feature type="compositionally biased region" description="Acidic residues" evidence="1">
    <location>
        <begin position="827"/>
        <end position="858"/>
    </location>
</feature>
<feature type="compositionally biased region" description="Polar residues" evidence="1">
    <location>
        <begin position="1357"/>
        <end position="1366"/>
    </location>
</feature>
<dbReference type="GO" id="GO:0016358">
    <property type="term" value="P:dendrite development"/>
    <property type="evidence" value="ECO:0007669"/>
    <property type="project" value="TreeGrafter"/>
</dbReference>
<feature type="compositionally biased region" description="Basic and acidic residues" evidence="1">
    <location>
        <begin position="1337"/>
        <end position="1355"/>
    </location>
</feature>
<feature type="compositionally biased region" description="Low complexity" evidence="1">
    <location>
        <begin position="1638"/>
        <end position="1660"/>
    </location>
</feature>
<gene>
    <name evidence="4" type="primary">Map1b</name>
    <name evidence="4" type="ORF">UPUEPO_R03638</name>
</gene>
<feature type="region of interest" description="Disordered" evidence="1">
    <location>
        <begin position="1471"/>
        <end position="1794"/>
    </location>
</feature>
<feature type="region of interest" description="Disordered" evidence="1">
    <location>
        <begin position="1850"/>
        <end position="1941"/>
    </location>
</feature>
<feature type="compositionally biased region" description="Basic and acidic residues" evidence="1">
    <location>
        <begin position="514"/>
        <end position="647"/>
    </location>
</feature>
<feature type="compositionally biased region" description="Polar residues" evidence="1">
    <location>
        <begin position="1253"/>
        <end position="1268"/>
    </location>
</feature>
<dbReference type="GO" id="GO:0008017">
    <property type="term" value="F:microtubule binding"/>
    <property type="evidence" value="ECO:0007669"/>
    <property type="project" value="InterPro"/>
</dbReference>
<evidence type="ECO:0000313" key="4">
    <source>
        <dbReference type="EMBL" id="NWV00186.1"/>
    </source>
</evidence>
<feature type="compositionally biased region" description="Polar residues" evidence="1">
    <location>
        <begin position="1025"/>
        <end position="1041"/>
    </location>
</feature>
<dbReference type="GO" id="GO:0005875">
    <property type="term" value="C:microtubule associated complex"/>
    <property type="evidence" value="ECO:0007669"/>
    <property type="project" value="TreeGrafter"/>
</dbReference>
<evidence type="ECO:0000259" key="3">
    <source>
        <dbReference type="Pfam" id="PF25281"/>
    </source>
</evidence>
<dbReference type="OrthoDB" id="5371837at2759"/>
<feature type="region of interest" description="Disordered" evidence="1">
    <location>
        <begin position="770"/>
        <end position="955"/>
    </location>
</feature>
<feature type="compositionally biased region" description="Acidic residues" evidence="1">
    <location>
        <begin position="882"/>
        <end position="894"/>
    </location>
</feature>
<evidence type="ECO:0000313" key="5">
    <source>
        <dbReference type="Proteomes" id="UP000544127"/>
    </source>
</evidence>
<feature type="compositionally biased region" description="Basic and acidic residues" evidence="1">
    <location>
        <begin position="1222"/>
        <end position="1235"/>
    </location>
</feature>
<dbReference type="GO" id="GO:0005829">
    <property type="term" value="C:cytosol"/>
    <property type="evidence" value="ECO:0007669"/>
    <property type="project" value="TreeGrafter"/>
</dbReference>
<feature type="compositionally biased region" description="Polar residues" evidence="1">
    <location>
        <begin position="1785"/>
        <end position="1794"/>
    </location>
</feature>
<organism evidence="4 5">
    <name type="scientific">Upupa epops</name>
    <name type="common">Eurasian hoopoe</name>
    <dbReference type="NCBI Taxonomy" id="57439"/>
    <lineage>
        <taxon>Eukaryota</taxon>
        <taxon>Metazoa</taxon>
        <taxon>Chordata</taxon>
        <taxon>Craniata</taxon>
        <taxon>Vertebrata</taxon>
        <taxon>Euteleostomi</taxon>
        <taxon>Archelosauria</taxon>
        <taxon>Archosauria</taxon>
        <taxon>Dinosauria</taxon>
        <taxon>Saurischia</taxon>
        <taxon>Theropoda</taxon>
        <taxon>Coelurosauria</taxon>
        <taxon>Aves</taxon>
        <taxon>Neognathae</taxon>
        <taxon>Neoaves</taxon>
        <taxon>Telluraves</taxon>
        <taxon>Coraciimorphae</taxon>
        <taxon>Bucerotiformes</taxon>
        <taxon>Upupidae</taxon>
        <taxon>Upupa</taxon>
    </lineage>
</organism>
<feature type="compositionally biased region" description="Low complexity" evidence="1">
    <location>
        <begin position="1238"/>
        <end position="1249"/>
    </location>
</feature>
<feature type="region of interest" description="Disordered" evidence="1">
    <location>
        <begin position="1085"/>
        <end position="1129"/>
    </location>
</feature>
<dbReference type="GO" id="GO:0031114">
    <property type="term" value="P:regulation of microtubule depolymerization"/>
    <property type="evidence" value="ECO:0007669"/>
    <property type="project" value="TreeGrafter"/>
</dbReference>
<dbReference type="GO" id="GO:0030425">
    <property type="term" value="C:dendrite"/>
    <property type="evidence" value="ECO:0007669"/>
    <property type="project" value="TreeGrafter"/>
</dbReference>
<dbReference type="GO" id="GO:0005874">
    <property type="term" value="C:microtubule"/>
    <property type="evidence" value="ECO:0007669"/>
    <property type="project" value="InterPro"/>
</dbReference>
<feature type="compositionally biased region" description="Basic and acidic residues" evidence="1">
    <location>
        <begin position="2233"/>
        <end position="2245"/>
    </location>
</feature>
<feature type="compositionally biased region" description="Polar residues" evidence="1">
    <location>
        <begin position="1190"/>
        <end position="1209"/>
    </location>
</feature>
<reference evidence="4 5" key="1">
    <citation type="submission" date="2019-09" db="EMBL/GenBank/DDBJ databases">
        <title>Bird 10,000 Genomes (B10K) Project - Family phase.</title>
        <authorList>
            <person name="Zhang G."/>
        </authorList>
    </citation>
    <scope>NUCLEOTIDE SEQUENCE [LARGE SCALE GENOMIC DNA]</scope>
    <source>
        <strain evidence="4">B10K-DU-012-37</strain>
    </source>
</reference>
<dbReference type="GO" id="GO:0000226">
    <property type="term" value="P:microtubule cytoskeleton organization"/>
    <property type="evidence" value="ECO:0007669"/>
    <property type="project" value="InterPro"/>
</dbReference>
<accession>A0A7K6BD10</accession>
<feature type="compositionally biased region" description="Basic and acidic residues" evidence="1">
    <location>
        <begin position="817"/>
        <end position="826"/>
    </location>
</feature>
<dbReference type="GO" id="GO:0003779">
    <property type="term" value="F:actin binding"/>
    <property type="evidence" value="ECO:0007669"/>
    <property type="project" value="TreeGrafter"/>
</dbReference>
<feature type="compositionally biased region" description="Acidic residues" evidence="1">
    <location>
        <begin position="1011"/>
        <end position="1022"/>
    </location>
</feature>
<protein>
    <submittedName>
        <fullName evidence="4">MAP1B protein</fullName>
    </submittedName>
</protein>
<feature type="compositionally biased region" description="Basic and acidic residues" evidence="1">
    <location>
        <begin position="777"/>
        <end position="791"/>
    </location>
</feature>
<feature type="compositionally biased region" description="Polar residues" evidence="1">
    <location>
        <begin position="1116"/>
        <end position="1125"/>
    </location>
</feature>
<dbReference type="GO" id="GO:0043025">
    <property type="term" value="C:neuronal cell body"/>
    <property type="evidence" value="ECO:0007669"/>
    <property type="project" value="TreeGrafter"/>
</dbReference>
<feature type="compositionally biased region" description="Basic and acidic residues" evidence="1">
    <location>
        <begin position="908"/>
        <end position="925"/>
    </location>
</feature>
<feature type="compositionally biased region" description="Polar residues" evidence="1">
    <location>
        <begin position="1729"/>
        <end position="1743"/>
    </location>
</feature>
<dbReference type="Pfam" id="PF25281">
    <property type="entry name" value="MBL_MAP1B"/>
    <property type="match status" value="1"/>
</dbReference>
<feature type="compositionally biased region" description="Polar residues" evidence="1">
    <location>
        <begin position="1508"/>
        <end position="1525"/>
    </location>
</feature>
<feature type="region of interest" description="Disordered" evidence="1">
    <location>
        <begin position="439"/>
        <end position="686"/>
    </location>
</feature>
<feature type="region of interest" description="Disordered" evidence="1">
    <location>
        <begin position="1958"/>
        <end position="2003"/>
    </location>
</feature>
<feature type="compositionally biased region" description="Polar residues" evidence="1">
    <location>
        <begin position="2073"/>
        <end position="2087"/>
    </location>
</feature>
<feature type="region of interest" description="Disordered" evidence="1">
    <location>
        <begin position="1393"/>
        <end position="1413"/>
    </location>
</feature>
<name>A0A7K6BD10_UPUEP</name>
<feature type="compositionally biased region" description="Basic and acidic residues" evidence="1">
    <location>
        <begin position="1154"/>
        <end position="1166"/>
    </location>
</feature>